<evidence type="ECO:0000313" key="5">
    <source>
        <dbReference type="Proteomes" id="UP000444174"/>
    </source>
</evidence>
<keyword evidence="5" id="KW-1185">Reference proteome</keyword>
<dbReference type="InterPro" id="IPR003680">
    <property type="entry name" value="Flavodoxin_fold"/>
</dbReference>
<dbReference type="PANTHER" id="PTHR10204:SF34">
    <property type="entry name" value="NAD(P)H DEHYDROGENASE [QUINONE] 1 ISOFORM 1"/>
    <property type="match status" value="1"/>
</dbReference>
<dbReference type="SUPFAM" id="SSF52218">
    <property type="entry name" value="Flavoproteins"/>
    <property type="match status" value="1"/>
</dbReference>
<dbReference type="RefSeq" id="WP_153213867.1">
    <property type="nucleotide sequence ID" value="NZ_WIBF01000001.1"/>
</dbReference>
<reference evidence="4 5" key="1">
    <citation type="submission" date="2019-10" db="EMBL/GenBank/DDBJ databases">
        <title>Epibacterium sp. nov., isolated from seawater.</title>
        <authorList>
            <person name="Zhang X."/>
            <person name="Li N."/>
        </authorList>
    </citation>
    <scope>NUCLEOTIDE SEQUENCE [LARGE SCALE GENOMIC DNA]</scope>
    <source>
        <strain evidence="4 5">SM1979</strain>
    </source>
</reference>
<comment type="similarity">
    <text evidence="1">Belongs to the NAD(P)H dehydrogenase (quinone) family.</text>
</comment>
<dbReference type="InterPro" id="IPR029039">
    <property type="entry name" value="Flavoprotein-like_sf"/>
</dbReference>
<dbReference type="GO" id="GO:0003955">
    <property type="term" value="F:NAD(P)H dehydrogenase (quinone) activity"/>
    <property type="evidence" value="ECO:0007669"/>
    <property type="project" value="TreeGrafter"/>
</dbReference>
<keyword evidence="2" id="KW-0560">Oxidoreductase</keyword>
<dbReference type="InterPro" id="IPR051545">
    <property type="entry name" value="NAD(P)H_dehydrogenase_qn"/>
</dbReference>
<dbReference type="PANTHER" id="PTHR10204">
    <property type="entry name" value="NAD P H OXIDOREDUCTASE-RELATED"/>
    <property type="match status" value="1"/>
</dbReference>
<dbReference type="Proteomes" id="UP000444174">
    <property type="component" value="Unassembled WGS sequence"/>
</dbReference>
<evidence type="ECO:0000259" key="3">
    <source>
        <dbReference type="Pfam" id="PF02525"/>
    </source>
</evidence>
<dbReference type="Pfam" id="PF02525">
    <property type="entry name" value="Flavodoxin_2"/>
    <property type="match status" value="1"/>
</dbReference>
<proteinExistence type="inferred from homology"/>
<name>A0A843Y7K1_9RHOB</name>
<dbReference type="EMBL" id="WIBF01000001">
    <property type="protein sequence ID" value="MQQ06941.1"/>
    <property type="molecule type" value="Genomic_DNA"/>
</dbReference>
<evidence type="ECO:0000256" key="2">
    <source>
        <dbReference type="ARBA" id="ARBA00023002"/>
    </source>
</evidence>
<dbReference type="GO" id="GO:0005829">
    <property type="term" value="C:cytosol"/>
    <property type="evidence" value="ECO:0007669"/>
    <property type="project" value="TreeGrafter"/>
</dbReference>
<gene>
    <name evidence="4" type="ORF">GFB49_00585</name>
</gene>
<sequence>MHILTVFDHPNPQSFCAAVAEVFERGALDAGHQVERADLNAEGFDPRWTMADAEADGTTPPPADVQREQARIARADAICLVFPLFWWGMPAMTKGWIDRVWSWGWAYDQLDDPNRSLQPTRPGLLLVPAGAGANRITANGYEEALNRAWLTGTFGYFGFSPRRLELLAGSEGSPERRDALLARCYQHGLSMAQMEPC</sequence>
<dbReference type="AlphaFoldDB" id="A0A843Y7K1"/>
<feature type="domain" description="Flavodoxin-like fold" evidence="3">
    <location>
        <begin position="1"/>
        <end position="183"/>
    </location>
</feature>
<dbReference type="Gene3D" id="3.40.50.360">
    <property type="match status" value="1"/>
</dbReference>
<comment type="caution">
    <text evidence="4">The sequence shown here is derived from an EMBL/GenBank/DDBJ whole genome shotgun (WGS) entry which is preliminary data.</text>
</comment>
<evidence type="ECO:0000313" key="4">
    <source>
        <dbReference type="EMBL" id="MQQ06941.1"/>
    </source>
</evidence>
<accession>A0A843Y7K1</accession>
<organism evidence="4 5">
    <name type="scientific">Tritonibacter litoralis</name>
    <dbReference type="NCBI Taxonomy" id="2662264"/>
    <lineage>
        <taxon>Bacteria</taxon>
        <taxon>Pseudomonadati</taxon>
        <taxon>Pseudomonadota</taxon>
        <taxon>Alphaproteobacteria</taxon>
        <taxon>Rhodobacterales</taxon>
        <taxon>Paracoccaceae</taxon>
        <taxon>Tritonibacter</taxon>
    </lineage>
</organism>
<protein>
    <submittedName>
        <fullName evidence="4">Flavodoxin family protein</fullName>
    </submittedName>
</protein>
<evidence type="ECO:0000256" key="1">
    <source>
        <dbReference type="ARBA" id="ARBA00006252"/>
    </source>
</evidence>